<evidence type="ECO:0000313" key="3">
    <source>
        <dbReference type="Proteomes" id="UP001230915"/>
    </source>
</evidence>
<dbReference type="Proteomes" id="UP001230915">
    <property type="component" value="Unassembled WGS sequence"/>
</dbReference>
<name>A0ABU0ZX73_9FLAO</name>
<keyword evidence="1" id="KW-1133">Transmembrane helix</keyword>
<sequence>MESTNNVKSIASSIGLILGISLSLFIVLIYAFNLELLTQWYISIIEFLIIVSLGAYACVKAKATFTEPFTFKSAFSAFFISIAIGSIIYTVVNYILFNFVDPEAANYIVEVSIDKMKETMASFGGTQEQINLMVTEMESENQFSLANQAIGLAFKLVFYSVIGLLVALIFKEKSNQAA</sequence>
<keyword evidence="1" id="KW-0812">Transmembrane</keyword>
<keyword evidence="3" id="KW-1185">Reference proteome</keyword>
<feature type="transmembrane region" description="Helical" evidence="1">
    <location>
        <begin position="71"/>
        <end position="97"/>
    </location>
</feature>
<feature type="transmembrane region" description="Helical" evidence="1">
    <location>
        <begin position="149"/>
        <end position="170"/>
    </location>
</feature>
<feature type="transmembrane region" description="Helical" evidence="1">
    <location>
        <begin position="12"/>
        <end position="32"/>
    </location>
</feature>
<dbReference type="RefSeq" id="WP_308862679.1">
    <property type="nucleotide sequence ID" value="NZ_JAVHUL010000001.1"/>
</dbReference>
<proteinExistence type="predicted"/>
<gene>
    <name evidence="2" type="ORF">RBU60_00650</name>
</gene>
<comment type="caution">
    <text evidence="2">The sequence shown here is derived from an EMBL/GenBank/DDBJ whole genome shotgun (WGS) entry which is preliminary data.</text>
</comment>
<accession>A0ABU0ZX73</accession>
<dbReference type="Pfam" id="PF13858">
    <property type="entry name" value="DUF4199"/>
    <property type="match status" value="1"/>
</dbReference>
<organism evidence="2 3">
    <name type="scientific">Mesonia profundi</name>
    <dbReference type="NCBI Taxonomy" id="3070998"/>
    <lineage>
        <taxon>Bacteria</taxon>
        <taxon>Pseudomonadati</taxon>
        <taxon>Bacteroidota</taxon>
        <taxon>Flavobacteriia</taxon>
        <taxon>Flavobacteriales</taxon>
        <taxon>Flavobacteriaceae</taxon>
        <taxon>Mesonia</taxon>
    </lineage>
</organism>
<reference evidence="2 3" key="1">
    <citation type="submission" date="2023-08" db="EMBL/GenBank/DDBJ databases">
        <title>Mesonia sp. MT50, isolated from deep-sea sediment of the Mariana Trench.</title>
        <authorList>
            <person name="Fu H."/>
        </authorList>
    </citation>
    <scope>NUCLEOTIDE SEQUENCE [LARGE SCALE GENOMIC DNA]</scope>
    <source>
        <strain evidence="2 3">MT50</strain>
    </source>
</reference>
<dbReference type="EMBL" id="JAVHUL010000001">
    <property type="protein sequence ID" value="MDQ7916072.1"/>
    <property type="molecule type" value="Genomic_DNA"/>
</dbReference>
<evidence type="ECO:0000313" key="2">
    <source>
        <dbReference type="EMBL" id="MDQ7916072.1"/>
    </source>
</evidence>
<evidence type="ECO:0000256" key="1">
    <source>
        <dbReference type="SAM" id="Phobius"/>
    </source>
</evidence>
<protein>
    <submittedName>
        <fullName evidence="2">DUF4199 domain-containing protein</fullName>
    </submittedName>
</protein>
<feature type="transmembrane region" description="Helical" evidence="1">
    <location>
        <begin position="38"/>
        <end position="59"/>
    </location>
</feature>
<keyword evidence="1" id="KW-0472">Membrane</keyword>
<dbReference type="InterPro" id="IPR025250">
    <property type="entry name" value="DUF4199"/>
</dbReference>